<evidence type="ECO:0000313" key="2">
    <source>
        <dbReference type="EMBL" id="KAH6588631.1"/>
    </source>
</evidence>
<comment type="caution">
    <text evidence="2">The sequence shown here is derived from an EMBL/GenBank/DDBJ whole genome shotgun (WGS) entry which is preliminary data.</text>
</comment>
<feature type="region of interest" description="Disordered" evidence="1">
    <location>
        <begin position="668"/>
        <end position="687"/>
    </location>
</feature>
<feature type="compositionally biased region" description="Basic and acidic residues" evidence="1">
    <location>
        <begin position="1093"/>
        <end position="1102"/>
    </location>
</feature>
<protein>
    <recommendedName>
        <fullName evidence="4">Rapamycin-insensitive companion of mTOR domain-containing protein</fullName>
    </recommendedName>
</protein>
<proteinExistence type="predicted"/>
<dbReference type="PANTHER" id="PTHR12697:SF5">
    <property type="entry name" value="DEOXYHYPUSINE HYDROXYLASE"/>
    <property type="match status" value="1"/>
</dbReference>
<dbReference type="InterPro" id="IPR016024">
    <property type="entry name" value="ARM-type_fold"/>
</dbReference>
<accession>A0ABQ8F0S4</accession>
<dbReference type="Proteomes" id="UP001648503">
    <property type="component" value="Unassembled WGS sequence"/>
</dbReference>
<evidence type="ECO:0008006" key="4">
    <source>
        <dbReference type="Google" id="ProtNLM"/>
    </source>
</evidence>
<evidence type="ECO:0000256" key="1">
    <source>
        <dbReference type="SAM" id="MobiDB-lite"/>
    </source>
</evidence>
<feature type="region of interest" description="Disordered" evidence="1">
    <location>
        <begin position="1149"/>
        <end position="1170"/>
    </location>
</feature>
<dbReference type="SUPFAM" id="SSF48371">
    <property type="entry name" value="ARM repeat"/>
    <property type="match status" value="1"/>
</dbReference>
<dbReference type="Gene3D" id="1.25.10.10">
    <property type="entry name" value="Leucine-rich Repeat Variant"/>
    <property type="match status" value="1"/>
</dbReference>
<dbReference type="Pfam" id="PF13646">
    <property type="entry name" value="HEAT_2"/>
    <property type="match status" value="1"/>
</dbReference>
<feature type="region of interest" description="Disordered" evidence="1">
    <location>
        <begin position="750"/>
        <end position="776"/>
    </location>
</feature>
<feature type="region of interest" description="Disordered" evidence="1">
    <location>
        <begin position="1063"/>
        <end position="1106"/>
    </location>
</feature>
<dbReference type="EMBL" id="JAFCIX010000496">
    <property type="protein sequence ID" value="KAH6588631.1"/>
    <property type="molecule type" value="Genomic_DNA"/>
</dbReference>
<reference evidence="2 3" key="1">
    <citation type="submission" date="2021-02" db="EMBL/GenBank/DDBJ databases">
        <title>Variation within the Batrachochytrium salamandrivorans European outbreak.</title>
        <authorList>
            <person name="Kelly M."/>
            <person name="Pasmans F."/>
            <person name="Shea T.P."/>
            <person name="Munoz J.F."/>
            <person name="Carranza S."/>
            <person name="Cuomo C.A."/>
            <person name="Martel A."/>
        </authorList>
    </citation>
    <scope>NUCLEOTIDE SEQUENCE [LARGE SCALE GENOMIC DNA]</scope>
    <source>
        <strain evidence="2 3">AMFP18/2</strain>
    </source>
</reference>
<feature type="region of interest" description="Disordered" evidence="1">
    <location>
        <begin position="161"/>
        <end position="180"/>
    </location>
</feature>
<gene>
    <name evidence="2" type="ORF">BASA50_010592</name>
</gene>
<dbReference type="PANTHER" id="PTHR12697">
    <property type="entry name" value="PBS LYASE HEAT-LIKE PROTEIN"/>
    <property type="match status" value="1"/>
</dbReference>
<dbReference type="InterPro" id="IPR011989">
    <property type="entry name" value="ARM-like"/>
</dbReference>
<sequence>MQVVSNTPLHSDFHKPHRKALMDTVLGKDSHCSQTKARKIIVAAQALAPIATSTAQGMGDALLGVDLHTHQHCSNAVAAAMDHPFVANSKTYLVRPPIKVPDNYLARLKDVEPIRRNLMNQITPPVTIPNIPFCGLKFDEIVLDEMASDRQESLPRRLAKDPRKMVKGQEGKAIPSYKSKARKAQSDLSIDAAISLEGSNASTLSSPASLHRSFNSQQNPLYKGHVDPLDDHDRHTICPRITNQAESMLKHESPFTSADSKTNITTLESTLTTAHRRDSHILLPKDGLLGSGSIVGPQSILSSARLSKTSLYNHRRSIVADHEHVHIRRRASTSSQLENVNACNLAYMLMIWKRAEGADFESMYGNASPSYPEACATGALRRLSILKEPNAKPAIPRNGGFDIFENTSPDAREDPAIKRIAKPAVGLDDDPYLVDPNLDSHLGSFLTLPSEDELLFFGTNNFGEQLLNNNSSIHVLPRVDEDDAQVPTSYHRHAIHKVPLDPLNETWGSSHEIHSDPMVLESMNSGTLLGYARHGHQRLPNPDTISTPNSNLPNGDSMMNSTGRVASKQQQSTGFLETQTHSCHDQQDAHTHGTFNGNATLSHSTLRFLKRLCRENQLSQEKSEDISNGTDANVLLRTLTGKSTNSESPDDPFTIDPDAKLNLNVSDLSSASNSHQKKIPVTPLKTNKPLSRQTHISKRIWLNLVNQIIDSGEDDPIPKLNSETLGLNVNVNPDLLSLRLSEYDIDDLSTEAGSVSDDQPRANRTHGASHRAATPSIFDKPQCGNIALADVSDFNLCSIKGRSTTDEFSSYLQGVSEKLSNSSRKSSTFKPIKLQSSLDRMYVNQAPQPPPQFSLERFIALAKHNTQNHVVGKKFNDHPIKNLHEKETLMNSLVEFLGSSFSGLKTIPQPGTIEREAVIKILTIALREENDCLLQFEACRLLIHIQAQGNLTRWDVITFKRVLDNMLKSGSEEERDAAALAFIESNSINTVVIGQIRSALGNLNQGRRDMAREVLAHLDLMHAEMIVQVLVDDSKHINWRVRLDVIHLLEIWIRRLSPVYTSSISARDPGTPDTDGNVPVKASPHAFRNTTNDGKKSRDHSGAEYIRNSDSIKYPGSLKSSHGSITDPIIVDTASRMQSQHVNSHYEINPHDSVASSNSHSKDENTPHLPRFFQGSASFQEPLGISLKSSLETLPVRLSPKIIERRRVVVKSCVDVLLGLMWGDWSQDVRKAASGSLSGLGQDLQVFEWVISLLSSDDPIKRVDALCHLAYLKVMTKSSLHLYLACFKDPYASVRIEACKVACVLASADCGIIDALLDLLDEHDYRVRAYAIKALGYSGSKELKNRETLTWALYHDPHEVVRAEAIQAVARLDLVTKDKTIKEAVLTLLKTDKSENVKKEAEKALFAYGSIFSNLVDTDTPAVDERSEVLEVPYTIGVDGLKVPAIETGPLLSADLQVGPIESSTVDTTRLKAYTTIPYPHILSDASPKEIDIFLRDSLIGEAELQIAGGKIRDITTKESIMADVQYVLKTSGISNRVENDLISNREFTPQIRRVYQKKRR</sequence>
<keyword evidence="3" id="KW-1185">Reference proteome</keyword>
<name>A0ABQ8F0S4_9FUNG</name>
<feature type="compositionally biased region" description="Basic and acidic residues" evidence="1">
    <location>
        <begin position="161"/>
        <end position="170"/>
    </location>
</feature>
<evidence type="ECO:0000313" key="3">
    <source>
        <dbReference type="Proteomes" id="UP001648503"/>
    </source>
</evidence>
<organism evidence="2 3">
    <name type="scientific">Batrachochytrium salamandrivorans</name>
    <dbReference type="NCBI Taxonomy" id="1357716"/>
    <lineage>
        <taxon>Eukaryota</taxon>
        <taxon>Fungi</taxon>
        <taxon>Fungi incertae sedis</taxon>
        <taxon>Chytridiomycota</taxon>
        <taxon>Chytridiomycota incertae sedis</taxon>
        <taxon>Chytridiomycetes</taxon>
        <taxon>Rhizophydiales</taxon>
        <taxon>Rhizophydiales incertae sedis</taxon>
        <taxon>Batrachochytrium</taxon>
    </lineage>
</organism>